<dbReference type="Proteomes" id="UP000325438">
    <property type="component" value="Unassembled WGS sequence"/>
</dbReference>
<dbReference type="Gene3D" id="3.30.1220.10">
    <property type="entry name" value="CobW-like, C-terminal domain"/>
    <property type="match status" value="1"/>
</dbReference>
<dbReference type="InterPro" id="IPR036627">
    <property type="entry name" value="CobW-likC_sf"/>
</dbReference>
<proteinExistence type="predicted"/>
<dbReference type="SUPFAM" id="SSF90002">
    <property type="entry name" value="Hypothetical protein YjiA, C-terminal domain"/>
    <property type="match status" value="1"/>
</dbReference>
<sequence length="330" mass="35247">MNADAHSTPWELTQFIILAGPLGSGKTTLLETVITAPNMASSTAVIINEAGAINIDGAILADSAQGLPMATLSNGCVCCSLTNDLVFTVEELIASRARSGSPPLARIILECSGLSKPGPVMRSLAGLAELRMRVSVVSTLDCSRDIGSSIDAQAELAQLAAAQVIVLTKGDLVSNTVSAHRVESVKRLNPFATVINEIEPHKRMNWARISGPTERHVQSFISRPIDSQRVQHPRIQVLHAQLDKPEWEDVQDWLENIASVLGERLLRIKALVNDPKGIAVLLQSVGTTFSAARRLSAPATERTSVVFIVCDGDVALLSSVGTHLSVEWAS</sequence>
<dbReference type="InterPro" id="IPR051316">
    <property type="entry name" value="Zinc-reg_GTPase_activator"/>
</dbReference>
<accession>A0A5N7JN61</accession>
<comment type="caution">
    <text evidence="2">The sequence shown here is derived from an EMBL/GenBank/DDBJ whole genome shotgun (WGS) entry which is preliminary data.</text>
</comment>
<evidence type="ECO:0000313" key="2">
    <source>
        <dbReference type="EMBL" id="MPQ82802.1"/>
    </source>
</evidence>
<dbReference type="Pfam" id="PF02492">
    <property type="entry name" value="cobW"/>
    <property type="match status" value="1"/>
</dbReference>
<dbReference type="EMBL" id="VUBA01000018">
    <property type="protein sequence ID" value="MPQ82802.1"/>
    <property type="molecule type" value="Genomic_DNA"/>
</dbReference>
<name>A0A5N7JN61_9PSED</name>
<dbReference type="PANTHER" id="PTHR13748">
    <property type="entry name" value="COBW-RELATED"/>
    <property type="match status" value="1"/>
</dbReference>
<gene>
    <name evidence="2" type="ORF">F0170_01650</name>
</gene>
<dbReference type="GO" id="GO:0005737">
    <property type="term" value="C:cytoplasm"/>
    <property type="evidence" value="ECO:0007669"/>
    <property type="project" value="TreeGrafter"/>
</dbReference>
<dbReference type="InterPro" id="IPR027417">
    <property type="entry name" value="P-loop_NTPase"/>
</dbReference>
<dbReference type="Gene3D" id="3.40.50.300">
    <property type="entry name" value="P-loop containing nucleotide triphosphate hydrolases"/>
    <property type="match status" value="1"/>
</dbReference>
<evidence type="ECO:0000313" key="3">
    <source>
        <dbReference type="Proteomes" id="UP000325438"/>
    </source>
</evidence>
<dbReference type="PANTHER" id="PTHR13748:SF62">
    <property type="entry name" value="COBW DOMAIN-CONTAINING PROTEIN"/>
    <property type="match status" value="1"/>
</dbReference>
<organism evidence="2 3">
    <name type="scientific">Pseudomonas kitaguniensis</name>
    <dbReference type="NCBI Taxonomy" id="2607908"/>
    <lineage>
        <taxon>Bacteria</taxon>
        <taxon>Pseudomonadati</taxon>
        <taxon>Pseudomonadota</taxon>
        <taxon>Gammaproteobacteria</taxon>
        <taxon>Pseudomonadales</taxon>
        <taxon>Pseudomonadaceae</taxon>
        <taxon>Pseudomonas</taxon>
    </lineage>
</organism>
<dbReference type="InterPro" id="IPR003495">
    <property type="entry name" value="CobW/HypB/UreG_nucleotide-bd"/>
</dbReference>
<dbReference type="SUPFAM" id="SSF52540">
    <property type="entry name" value="P-loop containing nucleoside triphosphate hydrolases"/>
    <property type="match status" value="1"/>
</dbReference>
<reference evidence="2 3" key="1">
    <citation type="submission" date="2019-09" db="EMBL/GenBank/DDBJ databases">
        <title>The draft genomes of Allium pathogen Pseudomonas sp.</title>
        <authorList>
            <person name="Fujikawa T."/>
            <person name="Sawada H."/>
        </authorList>
    </citation>
    <scope>NUCLEOTIDE SEQUENCE [LARGE SCALE GENOMIC DNA]</scope>
    <source>
        <strain evidence="2 3">MAFF 730085</strain>
    </source>
</reference>
<protein>
    <recommendedName>
        <fullName evidence="1">CobW/HypB/UreG nucleotide-binding domain-containing protein</fullName>
    </recommendedName>
</protein>
<evidence type="ECO:0000259" key="1">
    <source>
        <dbReference type="Pfam" id="PF02492"/>
    </source>
</evidence>
<dbReference type="RefSeq" id="WP_152748503.1">
    <property type="nucleotide sequence ID" value="NZ_JBLZPT010000008.1"/>
</dbReference>
<dbReference type="AlphaFoldDB" id="A0A5N7JN61"/>
<feature type="domain" description="CobW/HypB/UreG nucleotide-binding" evidence="1">
    <location>
        <begin position="16"/>
        <end position="195"/>
    </location>
</feature>